<organism evidence="1 2">
    <name type="scientific">Panagrolaimus sp. PS1159</name>
    <dbReference type="NCBI Taxonomy" id="55785"/>
    <lineage>
        <taxon>Eukaryota</taxon>
        <taxon>Metazoa</taxon>
        <taxon>Ecdysozoa</taxon>
        <taxon>Nematoda</taxon>
        <taxon>Chromadorea</taxon>
        <taxon>Rhabditida</taxon>
        <taxon>Tylenchina</taxon>
        <taxon>Panagrolaimomorpha</taxon>
        <taxon>Panagrolaimoidea</taxon>
        <taxon>Panagrolaimidae</taxon>
        <taxon>Panagrolaimus</taxon>
    </lineage>
</organism>
<name>A0AC35ET20_9BILA</name>
<dbReference type="Proteomes" id="UP000887580">
    <property type="component" value="Unplaced"/>
</dbReference>
<evidence type="ECO:0000313" key="2">
    <source>
        <dbReference type="WBParaSite" id="PS1159_v2.g10538.t1"/>
    </source>
</evidence>
<sequence length="233" mass="27310">MVMPRIRLKLFINIFYLSKEPPPPFTIHIKNSNPEAGVQRSTNTYESSQCKIPKLEMNNSQIMAAYIQPAPLDCKKYGENWMKIDENGRLQAIDYAKKEIGLEKIKCTASYFNRINDDELKWDDLGEIPIGYKFDKGEFKQVKCWAGWSSWKHVFMNIIPRKDIIEKAEKIQRSSTWSGLSVYWFSFDSLSQMAFRRLLPKTVEYFEKQLGAITLNGYNIVGEMELHKHLFQF</sequence>
<accession>A0AC35ET20</accession>
<protein>
    <submittedName>
        <fullName evidence="2">Uncharacterized protein</fullName>
    </submittedName>
</protein>
<reference evidence="2" key="1">
    <citation type="submission" date="2022-11" db="UniProtKB">
        <authorList>
            <consortium name="WormBaseParasite"/>
        </authorList>
    </citation>
    <scope>IDENTIFICATION</scope>
</reference>
<evidence type="ECO:0000313" key="1">
    <source>
        <dbReference type="Proteomes" id="UP000887580"/>
    </source>
</evidence>
<dbReference type="WBParaSite" id="PS1159_v2.g10538.t1">
    <property type="protein sequence ID" value="PS1159_v2.g10538.t1"/>
    <property type="gene ID" value="PS1159_v2.g10538"/>
</dbReference>
<proteinExistence type="predicted"/>